<name>A0ABY9X1P6_9BACT</name>
<dbReference type="InterPro" id="IPR005331">
    <property type="entry name" value="Sulfotransferase"/>
</dbReference>
<dbReference type="InterPro" id="IPR027417">
    <property type="entry name" value="P-loop_NTPase"/>
</dbReference>
<reference evidence="1 2" key="1">
    <citation type="submission" date="2019-08" db="EMBL/GenBank/DDBJ databases">
        <title>Archangium and Cystobacter genomes.</title>
        <authorList>
            <person name="Chen I.-C.K."/>
            <person name="Wielgoss S."/>
        </authorList>
    </citation>
    <scope>NUCLEOTIDE SEQUENCE [LARGE SCALE GENOMIC DNA]</scope>
    <source>
        <strain evidence="1 2">Cbm 6</strain>
    </source>
</reference>
<accession>A0ABY9X1P6</accession>
<evidence type="ECO:0000313" key="2">
    <source>
        <dbReference type="Proteomes" id="UP001611383"/>
    </source>
</evidence>
<proteinExistence type="predicted"/>
<dbReference type="Pfam" id="PF03567">
    <property type="entry name" value="Sulfotransfer_2"/>
    <property type="match status" value="1"/>
</dbReference>
<dbReference type="RefSeq" id="WP_395807033.1">
    <property type="nucleotide sequence ID" value="NZ_CP043494.1"/>
</dbReference>
<dbReference type="Proteomes" id="UP001611383">
    <property type="component" value="Chromosome"/>
</dbReference>
<evidence type="ECO:0000313" key="1">
    <source>
        <dbReference type="EMBL" id="WNG49298.1"/>
    </source>
</evidence>
<sequence>MIITDDFVYIHQPKTGGTFVTHVLEQLYQGRPFINTHKHGTCSDIPAEHQGKPILTTVRNPYDRYVSQYHFGWWRRYPDAYCGVEEMRAHYPSYPDVSFPEFVRMANSLFLNRHQRQETGFHNERFSEERRLGWHTEQFVRFYCREPRAVFQALDEESLTTGRYRETLFPLRITRAENLNQQIHDALLELGLPRERLAFILDAQKVFPEGGGRADEDRWQNYYTPELKQFVRTRERMLFQLFPDYDI</sequence>
<organism evidence="1 2">
    <name type="scientific">Archangium minus</name>
    <dbReference type="NCBI Taxonomy" id="83450"/>
    <lineage>
        <taxon>Bacteria</taxon>
        <taxon>Pseudomonadati</taxon>
        <taxon>Myxococcota</taxon>
        <taxon>Myxococcia</taxon>
        <taxon>Myxococcales</taxon>
        <taxon>Cystobacterineae</taxon>
        <taxon>Archangiaceae</taxon>
        <taxon>Archangium</taxon>
    </lineage>
</organism>
<dbReference type="SUPFAM" id="SSF52540">
    <property type="entry name" value="P-loop containing nucleoside triphosphate hydrolases"/>
    <property type="match status" value="1"/>
</dbReference>
<gene>
    <name evidence="1" type="ORF">F0U60_38135</name>
</gene>
<evidence type="ECO:0008006" key="3">
    <source>
        <dbReference type="Google" id="ProtNLM"/>
    </source>
</evidence>
<dbReference type="Gene3D" id="3.40.50.300">
    <property type="entry name" value="P-loop containing nucleotide triphosphate hydrolases"/>
    <property type="match status" value="1"/>
</dbReference>
<dbReference type="EMBL" id="CP043494">
    <property type="protein sequence ID" value="WNG49298.1"/>
    <property type="molecule type" value="Genomic_DNA"/>
</dbReference>
<protein>
    <recommendedName>
        <fullName evidence="3">Sulfotransferase family protein</fullName>
    </recommendedName>
</protein>
<keyword evidence="2" id="KW-1185">Reference proteome</keyword>